<evidence type="ECO:0000256" key="3">
    <source>
        <dbReference type="ARBA" id="ARBA00022827"/>
    </source>
</evidence>
<comment type="cofactor">
    <cofactor evidence="1">
        <name>FAD</name>
        <dbReference type="ChEBI" id="CHEBI:57692"/>
    </cofactor>
</comment>
<dbReference type="PRINTS" id="PR00411">
    <property type="entry name" value="PNDRDTASEI"/>
</dbReference>
<dbReference type="NCBIfam" id="NF005882">
    <property type="entry name" value="PRK07843.1"/>
    <property type="match status" value="1"/>
</dbReference>
<dbReference type="RefSeq" id="WP_378266888.1">
    <property type="nucleotide sequence ID" value="NZ_JBHUKR010000009.1"/>
</dbReference>
<dbReference type="SUPFAM" id="SSF51905">
    <property type="entry name" value="FAD/NAD(P)-binding domain"/>
    <property type="match status" value="1"/>
</dbReference>
<dbReference type="Proteomes" id="UP001597417">
    <property type="component" value="Unassembled WGS sequence"/>
</dbReference>
<dbReference type="InterPro" id="IPR027477">
    <property type="entry name" value="Succ_DH/fumarate_Rdtase_cat_sf"/>
</dbReference>
<dbReference type="PANTHER" id="PTHR43400:SF10">
    <property type="entry name" value="3-OXOSTEROID 1-DEHYDROGENASE"/>
    <property type="match status" value="1"/>
</dbReference>
<dbReference type="PANTHER" id="PTHR43400">
    <property type="entry name" value="FUMARATE REDUCTASE"/>
    <property type="match status" value="1"/>
</dbReference>
<organism evidence="7 8">
    <name type="scientific">Amycolatopsis pigmentata</name>
    <dbReference type="NCBI Taxonomy" id="450801"/>
    <lineage>
        <taxon>Bacteria</taxon>
        <taxon>Bacillati</taxon>
        <taxon>Actinomycetota</taxon>
        <taxon>Actinomycetes</taxon>
        <taxon>Pseudonocardiales</taxon>
        <taxon>Pseudonocardiaceae</taxon>
        <taxon>Amycolatopsis</taxon>
    </lineage>
</organism>
<dbReference type="Pfam" id="PF00890">
    <property type="entry name" value="FAD_binding_2"/>
    <property type="match status" value="1"/>
</dbReference>
<dbReference type="SUPFAM" id="SSF56425">
    <property type="entry name" value="Succinate dehydrogenase/fumarate reductase flavoprotein, catalytic domain"/>
    <property type="match status" value="1"/>
</dbReference>
<keyword evidence="8" id="KW-1185">Reference proteome</keyword>
<keyword evidence="4 7" id="KW-0560">Oxidoreductase</keyword>
<keyword evidence="3" id="KW-0274">FAD</keyword>
<evidence type="ECO:0000259" key="6">
    <source>
        <dbReference type="Pfam" id="PF00890"/>
    </source>
</evidence>
<proteinExistence type="predicted"/>
<evidence type="ECO:0000313" key="7">
    <source>
        <dbReference type="EMBL" id="MFD2418891.1"/>
    </source>
</evidence>
<protein>
    <submittedName>
        <fullName evidence="7">3-oxosteroid 1-dehydrogenase</fullName>
        <ecNumber evidence="7">1.3.99.4</ecNumber>
    </submittedName>
</protein>
<evidence type="ECO:0000313" key="8">
    <source>
        <dbReference type="Proteomes" id="UP001597417"/>
    </source>
</evidence>
<dbReference type="InterPro" id="IPR050315">
    <property type="entry name" value="FAD-oxidoreductase_2"/>
</dbReference>
<comment type="caution">
    <text evidence="7">The sequence shown here is derived from an EMBL/GenBank/DDBJ whole genome shotgun (WGS) entry which is preliminary data.</text>
</comment>
<feature type="domain" description="FAD-dependent oxidoreductase 2 FAD-binding" evidence="6">
    <location>
        <begin position="35"/>
        <end position="560"/>
    </location>
</feature>
<dbReference type="GO" id="GO:0047571">
    <property type="term" value="F:3-oxosteroid 1-dehydrogenase activity"/>
    <property type="evidence" value="ECO:0007669"/>
    <property type="project" value="UniProtKB-EC"/>
</dbReference>
<feature type="compositionally biased region" description="Polar residues" evidence="5">
    <location>
        <begin position="16"/>
        <end position="26"/>
    </location>
</feature>
<evidence type="ECO:0000256" key="1">
    <source>
        <dbReference type="ARBA" id="ARBA00001974"/>
    </source>
</evidence>
<dbReference type="EC" id="1.3.99.4" evidence="7"/>
<evidence type="ECO:0000256" key="2">
    <source>
        <dbReference type="ARBA" id="ARBA00022630"/>
    </source>
</evidence>
<dbReference type="InterPro" id="IPR036188">
    <property type="entry name" value="FAD/NAD-bd_sf"/>
</dbReference>
<dbReference type="InterPro" id="IPR003953">
    <property type="entry name" value="FAD-dep_OxRdtase_2_FAD-bd"/>
</dbReference>
<name>A0ABW5FVM2_9PSEU</name>
<feature type="region of interest" description="Disordered" evidence="5">
    <location>
        <begin position="1"/>
        <end position="26"/>
    </location>
</feature>
<evidence type="ECO:0000256" key="5">
    <source>
        <dbReference type="SAM" id="MobiDB-lite"/>
    </source>
</evidence>
<sequence>MPDSPSSNREIPGQGEWSNPPSGGTGFKTGTANFDVVVVGSGAAGMTAALTAAHAGLSVVVVEKAAKFGGSTARSGGGVWIPGNEALRRAGRKDTPERAREYLRAIVGDVVPAEQREAFLESGPEVVSLVHRTTPLRFRWVPGYSDYHPEAPGGEPGGRSVEPAPLDTRVLGKEIANLEPPYSAPPLGVPIMQKDYRWLSLIARHPRGIVRVLSVGGRWLAARLTGRHLLVMGQALAAGLRAGLLRADVPVWLDTPLVDVVTEGDRVTGVLVQRDGEEVTIKARRGVILASGGFEHNAEMRAKYQRQPIGTEWTVGAKGNTGDGINVGLKLGAAVDLMDDAWWGPSIPLPGGPWFALAERSRPGCVLVNARGERFVNESAPYVETVHAMYGPGDGPAANVPTWLVFDQRYLNRYMFTGIAPRQKLPGRWFKFGVVVKAPGIAELAERIQVPAEALTATVERFNGFARRGVDEDFRRGESAYDHYYGDPRSRPNPSLSPLDSAPFYAVKIVPGDLGTKGGLRTDPHARVLREDGSVIAGLYAAGNTSASVMGRTYAGPGATIGPAMVFGYRAVRHLAGEGPGIAEEGTGGQR</sequence>
<dbReference type="Gene3D" id="3.50.50.60">
    <property type="entry name" value="FAD/NAD(P)-binding domain"/>
    <property type="match status" value="2"/>
</dbReference>
<accession>A0ABW5FVM2</accession>
<keyword evidence="2" id="KW-0285">Flavoprotein</keyword>
<gene>
    <name evidence="7" type="primary">kstD</name>
    <name evidence="7" type="ORF">ACFSXZ_21410</name>
</gene>
<evidence type="ECO:0000256" key="4">
    <source>
        <dbReference type="ARBA" id="ARBA00023002"/>
    </source>
</evidence>
<reference evidence="8" key="1">
    <citation type="journal article" date="2019" name="Int. J. Syst. Evol. Microbiol.">
        <title>The Global Catalogue of Microorganisms (GCM) 10K type strain sequencing project: providing services to taxonomists for standard genome sequencing and annotation.</title>
        <authorList>
            <consortium name="The Broad Institute Genomics Platform"/>
            <consortium name="The Broad Institute Genome Sequencing Center for Infectious Disease"/>
            <person name="Wu L."/>
            <person name="Ma J."/>
        </authorList>
    </citation>
    <scope>NUCLEOTIDE SEQUENCE [LARGE SCALE GENOMIC DNA]</scope>
    <source>
        <strain evidence="8">CGMCC 4.7645</strain>
    </source>
</reference>
<dbReference type="EMBL" id="JBHUKR010000009">
    <property type="protein sequence ID" value="MFD2418891.1"/>
    <property type="molecule type" value="Genomic_DNA"/>
</dbReference>